<dbReference type="EMBL" id="JAGMUV010000001">
    <property type="protein sequence ID" value="KAH7176715.1"/>
    <property type="molecule type" value="Genomic_DNA"/>
</dbReference>
<organism evidence="6 7">
    <name type="scientific">Dactylonectria macrodidyma</name>
    <dbReference type="NCBI Taxonomy" id="307937"/>
    <lineage>
        <taxon>Eukaryota</taxon>
        <taxon>Fungi</taxon>
        <taxon>Dikarya</taxon>
        <taxon>Ascomycota</taxon>
        <taxon>Pezizomycotina</taxon>
        <taxon>Sordariomycetes</taxon>
        <taxon>Hypocreomycetidae</taxon>
        <taxon>Hypocreales</taxon>
        <taxon>Nectriaceae</taxon>
        <taxon>Dactylonectria</taxon>
    </lineage>
</organism>
<sequence>MSTWRSKTTDSMQSVQTRLGKLVKHTPADDHNVTYLIKDYEAGDIAISKIINEAKCLQVGWHDMAVSQLGIASAFQDLYVPIEASGSADEDGDQERRVIHDATPHEMLERTSGMHQAYSGLHEEMRDEITAIETMLLRPATDAKDMIQPIKKTIKKREKMRVDFETVQAKVQKLQRKPGKTAKEETQLAKAQGDLSVYSEAFETADSHLRETLPPLVQAMSSLLPHLLANVILIQNRLLGLCYTVVHEYCQEHGFPSPSPPMHDVVTEWEQAFAPIVSEVEGFSIVRKRLGMRRTESDRPERGRTSSSQLMKAPLSRISSATSQRQPSPAASPQPRNEPSPASQRISSQTSTPSGLGVPTDFTTATVLRGQRSTPSLQSRQSDYFGQAAIAKKKPPPPPPGPKPKIKAEFVEAQYDFQGQGTDELSFRAGDRIRIIHKTDTDQDWWRGELRGYQGNFPANYCAPIASS</sequence>
<dbReference type="PANTHER" id="PTHR47174">
    <property type="entry name" value="BRIDGING INTEGRATOR 3"/>
    <property type="match status" value="1"/>
</dbReference>
<dbReference type="GO" id="GO:0043332">
    <property type="term" value="C:mating projection tip"/>
    <property type="evidence" value="ECO:0007669"/>
    <property type="project" value="TreeGrafter"/>
</dbReference>
<dbReference type="CDD" id="cd07599">
    <property type="entry name" value="BAR_Rvs167p"/>
    <property type="match status" value="1"/>
</dbReference>
<feature type="compositionally biased region" description="Basic and acidic residues" evidence="3">
    <location>
        <begin position="293"/>
        <end position="304"/>
    </location>
</feature>
<dbReference type="SUPFAM" id="SSF50044">
    <property type="entry name" value="SH3-domain"/>
    <property type="match status" value="1"/>
</dbReference>
<feature type="domain" description="SH3" evidence="4">
    <location>
        <begin position="406"/>
        <end position="467"/>
    </location>
</feature>
<dbReference type="InterPro" id="IPR004148">
    <property type="entry name" value="BAR_dom"/>
</dbReference>
<evidence type="ECO:0000313" key="7">
    <source>
        <dbReference type="Proteomes" id="UP000738349"/>
    </source>
</evidence>
<dbReference type="InterPro" id="IPR046982">
    <property type="entry name" value="BIN3/RVS161-like"/>
</dbReference>
<dbReference type="GO" id="GO:0008289">
    <property type="term" value="F:lipid binding"/>
    <property type="evidence" value="ECO:0007669"/>
    <property type="project" value="TreeGrafter"/>
</dbReference>
<dbReference type="Gene3D" id="1.20.1270.60">
    <property type="entry name" value="Arfaptin homology (AH) domain/BAR domain"/>
    <property type="match status" value="1"/>
</dbReference>
<reference evidence="6" key="1">
    <citation type="journal article" date="2021" name="Nat. Commun.">
        <title>Genetic determinants of endophytism in the Arabidopsis root mycobiome.</title>
        <authorList>
            <person name="Mesny F."/>
            <person name="Miyauchi S."/>
            <person name="Thiergart T."/>
            <person name="Pickel B."/>
            <person name="Atanasova L."/>
            <person name="Karlsson M."/>
            <person name="Huettel B."/>
            <person name="Barry K.W."/>
            <person name="Haridas S."/>
            <person name="Chen C."/>
            <person name="Bauer D."/>
            <person name="Andreopoulos W."/>
            <person name="Pangilinan J."/>
            <person name="LaButti K."/>
            <person name="Riley R."/>
            <person name="Lipzen A."/>
            <person name="Clum A."/>
            <person name="Drula E."/>
            <person name="Henrissat B."/>
            <person name="Kohler A."/>
            <person name="Grigoriev I.V."/>
            <person name="Martin F.M."/>
            <person name="Hacquard S."/>
        </authorList>
    </citation>
    <scope>NUCLEOTIDE SEQUENCE</scope>
    <source>
        <strain evidence="6">MPI-CAGE-AT-0147</strain>
    </source>
</reference>
<dbReference type="GO" id="GO:0031097">
    <property type="term" value="C:medial cortex"/>
    <property type="evidence" value="ECO:0007669"/>
    <property type="project" value="TreeGrafter"/>
</dbReference>
<keyword evidence="7" id="KW-1185">Reference proteome</keyword>
<dbReference type="PANTHER" id="PTHR47174:SF2">
    <property type="entry name" value="SH3 DOMAIN SIGNALLING PROTEIN (AFU_ORTHOLOGUE AFUA_5G07670)"/>
    <property type="match status" value="1"/>
</dbReference>
<dbReference type="Pfam" id="PF00018">
    <property type="entry name" value="SH3_1"/>
    <property type="match status" value="1"/>
</dbReference>
<accession>A0A9P9FUG3</accession>
<dbReference type="OrthoDB" id="10255128at2759"/>
<evidence type="ECO:0000256" key="1">
    <source>
        <dbReference type="ARBA" id="ARBA00022443"/>
    </source>
</evidence>
<name>A0A9P9FUG3_9HYPO</name>
<dbReference type="InterPro" id="IPR027267">
    <property type="entry name" value="AH/BAR_dom_sf"/>
</dbReference>
<dbReference type="GO" id="GO:0006897">
    <property type="term" value="P:endocytosis"/>
    <property type="evidence" value="ECO:0007669"/>
    <property type="project" value="InterPro"/>
</dbReference>
<evidence type="ECO:0000256" key="3">
    <source>
        <dbReference type="SAM" id="MobiDB-lite"/>
    </source>
</evidence>
<feature type="domain" description="BAR" evidence="5">
    <location>
        <begin position="18"/>
        <end position="259"/>
    </location>
</feature>
<keyword evidence="1 2" id="KW-0728">SH3 domain</keyword>
<feature type="compositionally biased region" description="Low complexity" evidence="3">
    <location>
        <begin position="319"/>
        <end position="329"/>
    </location>
</feature>
<dbReference type="GO" id="GO:0030479">
    <property type="term" value="C:actin cortical patch"/>
    <property type="evidence" value="ECO:0007669"/>
    <property type="project" value="TreeGrafter"/>
</dbReference>
<protein>
    <submittedName>
        <fullName evidence="6">SH3 domain-containing protein</fullName>
    </submittedName>
</protein>
<dbReference type="SUPFAM" id="SSF103657">
    <property type="entry name" value="BAR/IMD domain-like"/>
    <property type="match status" value="1"/>
</dbReference>
<feature type="compositionally biased region" description="Polar residues" evidence="3">
    <location>
        <begin position="340"/>
        <end position="354"/>
    </location>
</feature>
<dbReference type="Gene3D" id="2.30.30.40">
    <property type="entry name" value="SH3 Domains"/>
    <property type="match status" value="1"/>
</dbReference>
<dbReference type="AlphaFoldDB" id="A0A9P9FUG3"/>
<dbReference type="GO" id="GO:1990528">
    <property type="term" value="C:Rvs161p-Rvs167p complex"/>
    <property type="evidence" value="ECO:0007669"/>
    <property type="project" value="TreeGrafter"/>
</dbReference>
<dbReference type="PRINTS" id="PR00452">
    <property type="entry name" value="SH3DOMAIN"/>
</dbReference>
<dbReference type="InterPro" id="IPR036028">
    <property type="entry name" value="SH3-like_dom_sf"/>
</dbReference>
<feature type="region of interest" description="Disordered" evidence="3">
    <location>
        <begin position="293"/>
        <end position="361"/>
    </location>
</feature>
<dbReference type="GO" id="GO:0051666">
    <property type="term" value="P:actin cortical patch localization"/>
    <property type="evidence" value="ECO:0007669"/>
    <property type="project" value="InterPro"/>
</dbReference>
<evidence type="ECO:0000313" key="6">
    <source>
        <dbReference type="EMBL" id="KAH7176715.1"/>
    </source>
</evidence>
<comment type="caution">
    <text evidence="6">The sequence shown here is derived from an EMBL/GenBank/DDBJ whole genome shotgun (WGS) entry which is preliminary data.</text>
</comment>
<dbReference type="SMART" id="SM00326">
    <property type="entry name" value="SH3"/>
    <property type="match status" value="1"/>
</dbReference>
<evidence type="ECO:0000259" key="5">
    <source>
        <dbReference type="PROSITE" id="PS51021"/>
    </source>
</evidence>
<dbReference type="PROSITE" id="PS51021">
    <property type="entry name" value="BAR"/>
    <property type="match status" value="1"/>
</dbReference>
<dbReference type="Pfam" id="PF03114">
    <property type="entry name" value="BAR"/>
    <property type="match status" value="1"/>
</dbReference>
<proteinExistence type="predicted"/>
<dbReference type="FunFam" id="2.30.30.40:FF:000100">
    <property type="entry name" value="SH3 domain-containing YSC84-like protein 1"/>
    <property type="match status" value="1"/>
</dbReference>
<gene>
    <name evidence="6" type="ORF">EDB81DRAFT_875514</name>
</gene>
<evidence type="ECO:0000256" key="2">
    <source>
        <dbReference type="PROSITE-ProRule" id="PRU00192"/>
    </source>
</evidence>
<dbReference type="GO" id="GO:0097320">
    <property type="term" value="P:plasma membrane tubulation"/>
    <property type="evidence" value="ECO:0007669"/>
    <property type="project" value="TreeGrafter"/>
</dbReference>
<dbReference type="PROSITE" id="PS50002">
    <property type="entry name" value="SH3"/>
    <property type="match status" value="1"/>
</dbReference>
<dbReference type="Proteomes" id="UP000738349">
    <property type="component" value="Unassembled WGS sequence"/>
</dbReference>
<dbReference type="InterPro" id="IPR001452">
    <property type="entry name" value="SH3_domain"/>
</dbReference>
<evidence type="ECO:0000259" key="4">
    <source>
        <dbReference type="PROSITE" id="PS50002"/>
    </source>
</evidence>